<dbReference type="KEGG" id="lenr:94168972"/>
<dbReference type="Proteomes" id="UP000674179">
    <property type="component" value="Chromosome 34"/>
</dbReference>
<evidence type="ECO:0000313" key="2">
    <source>
        <dbReference type="Proteomes" id="UP000674179"/>
    </source>
</evidence>
<gene>
    <name evidence="1" type="ORF">CUR178_01694</name>
</gene>
<dbReference type="GeneID" id="94168972"/>
<accession>A0A836GRY5</accession>
<comment type="caution">
    <text evidence="1">The sequence shown here is derived from an EMBL/GenBank/DDBJ whole genome shotgun (WGS) entry which is preliminary data.</text>
</comment>
<protein>
    <submittedName>
        <fullName evidence="1">Uncharacterized protein</fullName>
    </submittedName>
</protein>
<organism evidence="1 2">
    <name type="scientific">Leishmania enriettii</name>
    <dbReference type="NCBI Taxonomy" id="5663"/>
    <lineage>
        <taxon>Eukaryota</taxon>
        <taxon>Discoba</taxon>
        <taxon>Euglenozoa</taxon>
        <taxon>Kinetoplastea</taxon>
        <taxon>Metakinetoplastina</taxon>
        <taxon>Trypanosomatida</taxon>
        <taxon>Trypanosomatidae</taxon>
        <taxon>Leishmaniinae</taxon>
        <taxon>Leishmania</taxon>
    </lineage>
</organism>
<dbReference type="RefSeq" id="XP_067689565.1">
    <property type="nucleotide sequence ID" value="XM_067833462.1"/>
</dbReference>
<evidence type="ECO:0000313" key="1">
    <source>
        <dbReference type="EMBL" id="KAG5468858.1"/>
    </source>
</evidence>
<dbReference type="AlphaFoldDB" id="A0A836GRY5"/>
<reference evidence="1 2" key="1">
    <citation type="submission" date="2021-02" db="EMBL/GenBank/DDBJ databases">
        <title>Leishmania (Mundinia) enrietti genome sequencing and assembly.</title>
        <authorList>
            <person name="Almutairi H."/>
            <person name="Gatherer D."/>
        </authorList>
    </citation>
    <scope>NUCLEOTIDE SEQUENCE [LARGE SCALE GENOMIC DNA]</scope>
    <source>
        <strain evidence="1">CUR178</strain>
    </source>
</reference>
<sequence length="117" mass="12453">MGHLRHRFECSDAMQVIVEEVSVLYMDTQLGTGGRCEHPWQYIGECRRMGIPSAVREAVPEKEACAGVSSGGPKALALLSYSVQGAVEACRDSAVPEYSPRDIGLTAVHKACAGSSA</sequence>
<keyword evidence="2" id="KW-1185">Reference proteome</keyword>
<proteinExistence type="predicted"/>
<name>A0A836GRY5_LEIEN</name>
<dbReference type="EMBL" id="JAFHKP010000034">
    <property type="protein sequence ID" value="KAG5468858.1"/>
    <property type="molecule type" value="Genomic_DNA"/>
</dbReference>